<dbReference type="Proteomes" id="UP000011688">
    <property type="component" value="Unassembled WGS sequence"/>
</dbReference>
<evidence type="ECO:0000313" key="1">
    <source>
        <dbReference type="EMBL" id="ELY54551.1"/>
    </source>
</evidence>
<dbReference type="AlphaFoldDB" id="L9WZG8"/>
<reference evidence="1 2" key="1">
    <citation type="journal article" date="2014" name="PLoS Genet.">
        <title>Phylogenetically driven sequencing of extremely halophilic archaea reveals strategies for static and dynamic osmo-response.</title>
        <authorList>
            <person name="Becker E.A."/>
            <person name="Seitzer P.M."/>
            <person name="Tritt A."/>
            <person name="Larsen D."/>
            <person name="Krusor M."/>
            <person name="Yao A.I."/>
            <person name="Wu D."/>
            <person name="Madern D."/>
            <person name="Eisen J.A."/>
            <person name="Darling A.E."/>
            <person name="Facciotti M.T."/>
        </authorList>
    </citation>
    <scope>NUCLEOTIDE SEQUENCE [LARGE SCALE GENOMIC DNA]</scope>
    <source>
        <strain evidence="1 2">DSM 10524</strain>
    </source>
</reference>
<dbReference type="SUPFAM" id="SSF53098">
    <property type="entry name" value="Ribonuclease H-like"/>
    <property type="match status" value="1"/>
</dbReference>
<dbReference type="RefSeq" id="WP_005558804.1">
    <property type="nucleotide sequence ID" value="NZ_AOIB01000036.1"/>
</dbReference>
<sequence>MIQEIDRTHVAWDIETTGFGWSDQITVSGFWFPTGRAELVINTDGSTLSSQESEQRLESVSGGVPISVTVVENERHLLKALQKIIFEKFDRDYNRIIAYNADSWSGGFDLPFLRTRCIKNDLNWVFNNLQFADVFEPVKKRLNTQHTAYGNGSDVNTLVGSHEILFNEVDQVPIETTSESVDHIWYQGEPYDPFEDSGSAVEHYKREEFLPILQHNLADVHRTWELGELIREYVSSKDLTYKKL</sequence>
<comment type="caution">
    <text evidence="1">The sequence shown here is derived from an EMBL/GenBank/DDBJ whole genome shotgun (WGS) entry which is preliminary data.</text>
</comment>
<dbReference type="GO" id="GO:0003676">
    <property type="term" value="F:nucleic acid binding"/>
    <property type="evidence" value="ECO:0007669"/>
    <property type="project" value="InterPro"/>
</dbReference>
<dbReference type="OrthoDB" id="318070at2157"/>
<keyword evidence="2" id="KW-1185">Reference proteome</keyword>
<accession>L9WZG8</accession>
<organism evidence="1 2">
    <name type="scientific">Natronococcus amylolyticus DSM 10524</name>
    <dbReference type="NCBI Taxonomy" id="1227497"/>
    <lineage>
        <taxon>Archaea</taxon>
        <taxon>Methanobacteriati</taxon>
        <taxon>Methanobacteriota</taxon>
        <taxon>Stenosarchaea group</taxon>
        <taxon>Halobacteria</taxon>
        <taxon>Halobacteriales</taxon>
        <taxon>Natrialbaceae</taxon>
        <taxon>Natronococcus</taxon>
    </lineage>
</organism>
<name>L9WZG8_9EURY</name>
<dbReference type="InterPro" id="IPR036397">
    <property type="entry name" value="RNaseH_sf"/>
</dbReference>
<dbReference type="InterPro" id="IPR012337">
    <property type="entry name" value="RNaseH-like_sf"/>
</dbReference>
<dbReference type="eggNOG" id="arCOG03130">
    <property type="taxonomic scope" value="Archaea"/>
</dbReference>
<dbReference type="EMBL" id="AOIB01000036">
    <property type="protein sequence ID" value="ELY54551.1"/>
    <property type="molecule type" value="Genomic_DNA"/>
</dbReference>
<evidence type="ECO:0000313" key="2">
    <source>
        <dbReference type="Proteomes" id="UP000011688"/>
    </source>
</evidence>
<gene>
    <name evidence="1" type="ORF">C491_18154</name>
</gene>
<proteinExistence type="predicted"/>
<protein>
    <submittedName>
        <fullName evidence="1">Uncharacterized protein</fullName>
    </submittedName>
</protein>
<dbReference type="Gene3D" id="3.30.420.10">
    <property type="entry name" value="Ribonuclease H-like superfamily/Ribonuclease H"/>
    <property type="match status" value="1"/>
</dbReference>